<feature type="region of interest" description="Disordered" evidence="1">
    <location>
        <begin position="1"/>
        <end position="46"/>
    </location>
</feature>
<evidence type="ECO:0000313" key="2">
    <source>
        <dbReference type="EMBL" id="GAA3059567.1"/>
    </source>
</evidence>
<gene>
    <name evidence="2" type="ORF">GCM10010529_11550</name>
</gene>
<evidence type="ECO:0000256" key="1">
    <source>
        <dbReference type="SAM" id="MobiDB-lite"/>
    </source>
</evidence>
<accession>A0ABP6LSY8</accession>
<dbReference type="EMBL" id="BAAAVT010000006">
    <property type="protein sequence ID" value="GAA3059567.1"/>
    <property type="molecule type" value="Genomic_DNA"/>
</dbReference>
<organism evidence="2 3">
    <name type="scientific">Nesterenkonia aethiopica</name>
    <dbReference type="NCBI Taxonomy" id="269144"/>
    <lineage>
        <taxon>Bacteria</taxon>
        <taxon>Bacillati</taxon>
        <taxon>Actinomycetota</taxon>
        <taxon>Actinomycetes</taxon>
        <taxon>Micrococcales</taxon>
        <taxon>Micrococcaceae</taxon>
        <taxon>Nesterenkonia</taxon>
    </lineage>
</organism>
<comment type="caution">
    <text evidence="2">The sequence shown here is derived from an EMBL/GenBank/DDBJ whole genome shotgun (WGS) entry which is preliminary data.</text>
</comment>
<keyword evidence="3" id="KW-1185">Reference proteome</keyword>
<sequence length="95" mass="10329">MVASASLDPSPRAEHQGAVVGDDVDREDVDPARHHGDEPTVPHPLEELPALVRGEGEDRSVFGMIEHHGMVLSPAAQEVRGARSLLRLPPFFYIS</sequence>
<feature type="compositionally biased region" description="Basic and acidic residues" evidence="1">
    <location>
        <begin position="29"/>
        <end position="46"/>
    </location>
</feature>
<dbReference type="Proteomes" id="UP001500236">
    <property type="component" value="Unassembled WGS sequence"/>
</dbReference>
<evidence type="ECO:0000313" key="3">
    <source>
        <dbReference type="Proteomes" id="UP001500236"/>
    </source>
</evidence>
<proteinExistence type="predicted"/>
<reference evidence="3" key="1">
    <citation type="journal article" date="2019" name="Int. J. Syst. Evol. Microbiol.">
        <title>The Global Catalogue of Microorganisms (GCM) 10K type strain sequencing project: providing services to taxonomists for standard genome sequencing and annotation.</title>
        <authorList>
            <consortium name="The Broad Institute Genomics Platform"/>
            <consortium name="The Broad Institute Genome Sequencing Center for Infectious Disease"/>
            <person name="Wu L."/>
            <person name="Ma J."/>
        </authorList>
    </citation>
    <scope>NUCLEOTIDE SEQUENCE [LARGE SCALE GENOMIC DNA]</scope>
    <source>
        <strain evidence="3">JCM 14309</strain>
    </source>
</reference>
<protein>
    <submittedName>
        <fullName evidence="2">Uncharacterized protein</fullName>
    </submittedName>
</protein>
<name>A0ABP6LSY8_9MICC</name>